<evidence type="ECO:0000313" key="1">
    <source>
        <dbReference type="EMBL" id="MDJ1185048.1"/>
    </source>
</evidence>
<dbReference type="InterPro" id="IPR014968">
    <property type="entry name" value="XisI"/>
</dbReference>
<comment type="caution">
    <text evidence="1">The sequence shown here is derived from an EMBL/GenBank/DDBJ whole genome shotgun (WGS) entry which is preliminary data.</text>
</comment>
<dbReference type="InterPro" id="IPR035943">
    <property type="entry name" value="XisI-like_sf"/>
</dbReference>
<proteinExistence type="predicted"/>
<dbReference type="Proteomes" id="UP001232992">
    <property type="component" value="Unassembled WGS sequence"/>
</dbReference>
<gene>
    <name evidence="1" type="ORF">PMH09_17820</name>
</gene>
<dbReference type="Gene3D" id="3.30.310.110">
    <property type="entry name" value="XisI-like"/>
    <property type="match status" value="1"/>
</dbReference>
<organism evidence="1 2">
    <name type="scientific">Roseofilum casamattae BLCC-M143</name>
    <dbReference type="NCBI Taxonomy" id="3022442"/>
    <lineage>
        <taxon>Bacteria</taxon>
        <taxon>Bacillati</taxon>
        <taxon>Cyanobacteriota</taxon>
        <taxon>Cyanophyceae</taxon>
        <taxon>Desertifilales</taxon>
        <taxon>Desertifilaceae</taxon>
        <taxon>Roseofilum</taxon>
        <taxon>Roseofilum casamattae</taxon>
    </lineage>
</organism>
<dbReference type="EMBL" id="JAQOSQ010000025">
    <property type="protein sequence ID" value="MDJ1185048.1"/>
    <property type="molecule type" value="Genomic_DNA"/>
</dbReference>
<keyword evidence="2" id="KW-1185">Reference proteome</keyword>
<accession>A0ABT7C3C9</accession>
<dbReference type="Pfam" id="PF08869">
    <property type="entry name" value="XisI"/>
    <property type="match status" value="1"/>
</dbReference>
<dbReference type="CDD" id="cd16382">
    <property type="entry name" value="XisI-like"/>
    <property type="match status" value="1"/>
</dbReference>
<dbReference type="SUPFAM" id="SSF143847">
    <property type="entry name" value="XisI-like"/>
    <property type="match status" value="1"/>
</dbReference>
<reference evidence="1 2" key="1">
    <citation type="submission" date="2023-01" db="EMBL/GenBank/DDBJ databases">
        <title>Novel diversity within Roseofilum (Cyanobacteria; Desertifilaceae) from marine benthic mats with descriptions of four novel species.</title>
        <authorList>
            <person name="Wang Y."/>
            <person name="Berthold D.E."/>
            <person name="Hu J."/>
            <person name="Lefler F.W."/>
            <person name="Laughinghouse H.D. IV."/>
        </authorList>
    </citation>
    <scope>NUCLEOTIDE SEQUENCE [LARGE SCALE GENOMIC DNA]</scope>
    <source>
        <strain evidence="1 2">BLCC-M143</strain>
    </source>
</reference>
<evidence type="ECO:0000313" key="2">
    <source>
        <dbReference type="Proteomes" id="UP001232992"/>
    </source>
</evidence>
<name>A0ABT7C3C9_9CYAN</name>
<sequence>MDNLEQKLETYRDIIQTFLRKYASYKPSHGEIEIQTIFDTQEDRYQVLGVGWDGKQRVHGCSIHLDIKEGKIWLQLNNTELDVARKLVEMGVPTTDIVIGFQPLYVREVSGYAIG</sequence>
<dbReference type="RefSeq" id="WP_283759699.1">
    <property type="nucleotide sequence ID" value="NZ_JAQOSQ010000025.1"/>
</dbReference>
<protein>
    <submittedName>
        <fullName evidence="1">XisI protein</fullName>
    </submittedName>
</protein>